<organism evidence="9 10">
    <name type="scientific">Candidatus Nitrosoglobus terrae</name>
    <dbReference type="NCBI Taxonomy" id="1630141"/>
    <lineage>
        <taxon>Bacteria</taxon>
        <taxon>Pseudomonadati</taxon>
        <taxon>Pseudomonadota</taxon>
        <taxon>Gammaproteobacteria</taxon>
        <taxon>Chromatiales</taxon>
        <taxon>Chromatiaceae</taxon>
        <taxon>Candidatus Nitrosoglobus</taxon>
    </lineage>
</organism>
<dbReference type="Gene3D" id="3.30.420.270">
    <property type="match status" value="1"/>
</dbReference>
<dbReference type="AlphaFoldDB" id="A0A1Q2SKK5"/>
<evidence type="ECO:0000256" key="4">
    <source>
        <dbReference type="ARBA" id="ARBA00022692"/>
    </source>
</evidence>
<dbReference type="RefSeq" id="WP_096526307.1">
    <property type="nucleotide sequence ID" value="NZ_AP014836.1"/>
</dbReference>
<accession>A0A1Q2SKK5</accession>
<dbReference type="OrthoDB" id="9793581at2"/>
<protein>
    <submittedName>
        <fullName evidence="9">Biopolymertransporter ExbD/TolR</fullName>
    </submittedName>
</protein>
<feature type="transmembrane region" description="Helical" evidence="8">
    <location>
        <begin position="12"/>
        <end position="33"/>
    </location>
</feature>
<dbReference type="GO" id="GO:0015031">
    <property type="term" value="P:protein transport"/>
    <property type="evidence" value="ECO:0007669"/>
    <property type="project" value="UniProtKB-KW"/>
</dbReference>
<keyword evidence="5 8" id="KW-1133">Transmembrane helix</keyword>
<comment type="similarity">
    <text evidence="2 7">Belongs to the ExbD/TolR family.</text>
</comment>
<dbReference type="GO" id="GO:0005886">
    <property type="term" value="C:plasma membrane"/>
    <property type="evidence" value="ECO:0007669"/>
    <property type="project" value="UniProtKB-SubCell"/>
</dbReference>
<evidence type="ECO:0000256" key="6">
    <source>
        <dbReference type="ARBA" id="ARBA00023136"/>
    </source>
</evidence>
<dbReference type="PANTHER" id="PTHR30558">
    <property type="entry name" value="EXBD MEMBRANE COMPONENT OF PMF-DRIVEN MACROMOLECULE IMPORT SYSTEM"/>
    <property type="match status" value="1"/>
</dbReference>
<keyword evidence="4 7" id="KW-0812">Transmembrane</keyword>
<keyword evidence="7" id="KW-0813">Transport</keyword>
<evidence type="ECO:0000256" key="1">
    <source>
        <dbReference type="ARBA" id="ARBA00004162"/>
    </source>
</evidence>
<keyword evidence="6 8" id="KW-0472">Membrane</keyword>
<sequence length="135" mass="15106">MRRRRHSQHQSGVSINLTPMIDMVFILLIFFIATTSFTKESGVEVNRPSAKTAVSKERSNTFIVVRANNEIWIDKRQVDIRTIRANVERIEAENPEGSVVIVADKDSKTGLVIEIMDQVRLAGVSDVSIAATPQQ</sequence>
<dbReference type="InterPro" id="IPR003400">
    <property type="entry name" value="ExbD"/>
</dbReference>
<evidence type="ECO:0000313" key="10">
    <source>
        <dbReference type="Proteomes" id="UP000243679"/>
    </source>
</evidence>
<dbReference type="PANTHER" id="PTHR30558:SF13">
    <property type="entry name" value="BIOPOLYMER TRANSPORT PROTEIN EXBD2"/>
    <property type="match status" value="1"/>
</dbReference>
<proteinExistence type="inferred from homology"/>
<keyword evidence="7" id="KW-0653">Protein transport</keyword>
<dbReference type="Pfam" id="PF02472">
    <property type="entry name" value="ExbD"/>
    <property type="match status" value="1"/>
</dbReference>
<dbReference type="KEGG" id="ntt:TAO_0311"/>
<dbReference type="Proteomes" id="UP000243679">
    <property type="component" value="Chromosome"/>
</dbReference>
<gene>
    <name evidence="9" type="ORF">TAO_0311</name>
</gene>
<evidence type="ECO:0000256" key="7">
    <source>
        <dbReference type="RuleBase" id="RU003879"/>
    </source>
</evidence>
<evidence type="ECO:0000256" key="3">
    <source>
        <dbReference type="ARBA" id="ARBA00022475"/>
    </source>
</evidence>
<evidence type="ECO:0000256" key="2">
    <source>
        <dbReference type="ARBA" id="ARBA00005811"/>
    </source>
</evidence>
<evidence type="ECO:0000313" key="9">
    <source>
        <dbReference type="EMBL" id="BAW79681.1"/>
    </source>
</evidence>
<name>A0A1Q2SKK5_9GAMM</name>
<keyword evidence="3" id="KW-1003">Cell membrane</keyword>
<keyword evidence="10" id="KW-1185">Reference proteome</keyword>
<evidence type="ECO:0000256" key="5">
    <source>
        <dbReference type="ARBA" id="ARBA00022989"/>
    </source>
</evidence>
<dbReference type="EMBL" id="AP014836">
    <property type="protein sequence ID" value="BAW79681.1"/>
    <property type="molecule type" value="Genomic_DNA"/>
</dbReference>
<dbReference type="GO" id="GO:0022857">
    <property type="term" value="F:transmembrane transporter activity"/>
    <property type="evidence" value="ECO:0007669"/>
    <property type="project" value="InterPro"/>
</dbReference>
<comment type="subcellular location">
    <subcellularLocation>
        <location evidence="1">Cell membrane</location>
        <topology evidence="1">Single-pass membrane protein</topology>
    </subcellularLocation>
    <subcellularLocation>
        <location evidence="7">Cell membrane</location>
        <topology evidence="7">Single-pass type II membrane protein</topology>
    </subcellularLocation>
</comment>
<reference evidence="9 10" key="1">
    <citation type="journal article" date="2017" name="ISME J.">
        <title>An acid-tolerant ammonia-oxidizing ?-proteobacterium from soil.</title>
        <authorList>
            <person name="Hayatsu M."/>
            <person name="Tago K."/>
            <person name="Uchiyama I."/>
            <person name="Toyoda A."/>
            <person name="Wang Y."/>
            <person name="Shimomura Y."/>
            <person name="Okubo T."/>
            <person name="Kurisu F."/>
            <person name="Hirono Y."/>
            <person name="Nonaka K."/>
            <person name="Akiyama H."/>
            <person name="Itoh T."/>
            <person name="Takami H."/>
        </authorList>
    </citation>
    <scope>NUCLEOTIDE SEQUENCE [LARGE SCALE GENOMIC DNA]</scope>
    <source>
        <strain evidence="9 10">TAO100</strain>
    </source>
</reference>
<evidence type="ECO:0000256" key="8">
    <source>
        <dbReference type="SAM" id="Phobius"/>
    </source>
</evidence>